<gene>
    <name evidence="1" type="primary">cmtr1_2</name>
    <name evidence="1" type="ORF">E2C01_094101</name>
</gene>
<accession>A0A5B7JPI6</accession>
<dbReference type="OrthoDB" id="10251234at2759"/>
<dbReference type="EMBL" id="VSRR010115299">
    <property type="protein sequence ID" value="MPC98720.1"/>
    <property type="molecule type" value="Genomic_DNA"/>
</dbReference>
<keyword evidence="1" id="KW-0489">Methyltransferase</keyword>
<dbReference type="Proteomes" id="UP000324222">
    <property type="component" value="Unassembled WGS sequence"/>
</dbReference>
<evidence type="ECO:0000313" key="2">
    <source>
        <dbReference type="Proteomes" id="UP000324222"/>
    </source>
</evidence>
<keyword evidence="2" id="KW-1185">Reference proteome</keyword>
<dbReference type="GO" id="GO:0032259">
    <property type="term" value="P:methylation"/>
    <property type="evidence" value="ECO:0007669"/>
    <property type="project" value="UniProtKB-KW"/>
</dbReference>
<sequence length="102" mass="11718">MVPTMELWDSKTKMSHNNKCAFPTGLGGCNVFRWEGRGHATWMRVDTRLELPPDTLVYAELVTEHRGEHKAQRKLTTLHLIDGLILNGKDIRTLHIVERRGN</sequence>
<keyword evidence="1" id="KW-0808">Transferase</keyword>
<name>A0A5B7JPI6_PORTR</name>
<dbReference type="GO" id="GO:0008168">
    <property type="term" value="F:methyltransferase activity"/>
    <property type="evidence" value="ECO:0007669"/>
    <property type="project" value="UniProtKB-KW"/>
</dbReference>
<proteinExistence type="predicted"/>
<protein>
    <submittedName>
        <fullName evidence="1">Cap-specific mRNA (Nucleoside-2'-O-)-methyltransferase 1</fullName>
    </submittedName>
</protein>
<reference evidence="1 2" key="1">
    <citation type="submission" date="2019-05" db="EMBL/GenBank/DDBJ databases">
        <title>Another draft genome of Portunus trituberculatus and its Hox gene families provides insights of decapod evolution.</title>
        <authorList>
            <person name="Jeong J.-H."/>
            <person name="Song I."/>
            <person name="Kim S."/>
            <person name="Choi T."/>
            <person name="Kim D."/>
            <person name="Ryu S."/>
            <person name="Kim W."/>
        </authorList>
    </citation>
    <scope>NUCLEOTIDE SEQUENCE [LARGE SCALE GENOMIC DNA]</scope>
    <source>
        <tissue evidence="1">Muscle</tissue>
    </source>
</reference>
<evidence type="ECO:0000313" key="1">
    <source>
        <dbReference type="EMBL" id="MPC98720.1"/>
    </source>
</evidence>
<comment type="caution">
    <text evidence="1">The sequence shown here is derived from an EMBL/GenBank/DDBJ whole genome shotgun (WGS) entry which is preliminary data.</text>
</comment>
<organism evidence="1 2">
    <name type="scientific">Portunus trituberculatus</name>
    <name type="common">Swimming crab</name>
    <name type="synonym">Neptunus trituberculatus</name>
    <dbReference type="NCBI Taxonomy" id="210409"/>
    <lineage>
        <taxon>Eukaryota</taxon>
        <taxon>Metazoa</taxon>
        <taxon>Ecdysozoa</taxon>
        <taxon>Arthropoda</taxon>
        <taxon>Crustacea</taxon>
        <taxon>Multicrustacea</taxon>
        <taxon>Malacostraca</taxon>
        <taxon>Eumalacostraca</taxon>
        <taxon>Eucarida</taxon>
        <taxon>Decapoda</taxon>
        <taxon>Pleocyemata</taxon>
        <taxon>Brachyura</taxon>
        <taxon>Eubrachyura</taxon>
        <taxon>Portunoidea</taxon>
        <taxon>Portunidae</taxon>
        <taxon>Portuninae</taxon>
        <taxon>Portunus</taxon>
    </lineage>
</organism>
<dbReference type="AlphaFoldDB" id="A0A5B7JPI6"/>